<gene>
    <name evidence="1" type="ORF">ACFR9T_16175</name>
</gene>
<name>A0ABD6C4J4_9EURY</name>
<dbReference type="RefSeq" id="WP_256419456.1">
    <property type="nucleotide sequence ID" value="NZ_JANHDL010000021.1"/>
</dbReference>
<accession>A0ABD6C4J4</accession>
<dbReference type="AlphaFoldDB" id="A0ABD6C4J4"/>
<proteinExistence type="predicted"/>
<sequence length="221" mass="25545">MNADTVLCLSFLEHTIGKMWSGVTSMGYRGSFGKKDVYARISKIEDVFITEGVLWEVEIDKHNKNVVFRQLESEAMEDIDQKMQALAAEDPWKNALEGYNAAFDRYLSGDYDDTLVKKLYNSIEEVLKMICVDLEGWTEDREMSHGKYLQLLGENDFYRANGITAPELNQLIDSMEKLVSKTGADRKQEHAYHDREYATLLIHQTGAYIYFLISRYDEYSN</sequence>
<reference evidence="1 2" key="1">
    <citation type="journal article" date="2019" name="Int. J. Syst. Evol. Microbiol.">
        <title>The Global Catalogue of Microorganisms (GCM) 10K type strain sequencing project: providing services to taxonomists for standard genome sequencing and annotation.</title>
        <authorList>
            <consortium name="The Broad Institute Genomics Platform"/>
            <consortium name="The Broad Institute Genome Sequencing Center for Infectious Disease"/>
            <person name="Wu L."/>
            <person name="Ma J."/>
        </authorList>
    </citation>
    <scope>NUCLEOTIDE SEQUENCE [LARGE SCALE GENOMIC DNA]</scope>
    <source>
        <strain evidence="1 2">CGMCC 1.12689</strain>
    </source>
</reference>
<dbReference type="Proteomes" id="UP001597185">
    <property type="component" value="Unassembled WGS sequence"/>
</dbReference>
<comment type="caution">
    <text evidence="1">The sequence shown here is derived from an EMBL/GenBank/DDBJ whole genome shotgun (WGS) entry which is preliminary data.</text>
</comment>
<protein>
    <recommendedName>
        <fullName evidence="3">Abortive infection protein-like C-terminal domain-containing protein</fullName>
    </recommendedName>
</protein>
<evidence type="ECO:0008006" key="3">
    <source>
        <dbReference type="Google" id="ProtNLM"/>
    </source>
</evidence>
<organism evidence="1 2">
    <name type="scientific">Halorubrum laminariae</name>
    <dbReference type="NCBI Taxonomy" id="1433523"/>
    <lineage>
        <taxon>Archaea</taxon>
        <taxon>Methanobacteriati</taxon>
        <taxon>Methanobacteriota</taxon>
        <taxon>Stenosarchaea group</taxon>
        <taxon>Halobacteria</taxon>
        <taxon>Halobacteriales</taxon>
        <taxon>Haloferacaceae</taxon>
        <taxon>Halorubrum</taxon>
    </lineage>
</organism>
<evidence type="ECO:0000313" key="2">
    <source>
        <dbReference type="Proteomes" id="UP001597185"/>
    </source>
</evidence>
<keyword evidence="2" id="KW-1185">Reference proteome</keyword>
<dbReference type="EMBL" id="JBHUDB010000023">
    <property type="protein sequence ID" value="MFD1572095.1"/>
    <property type="molecule type" value="Genomic_DNA"/>
</dbReference>
<evidence type="ECO:0000313" key="1">
    <source>
        <dbReference type="EMBL" id="MFD1572095.1"/>
    </source>
</evidence>